<accession>A0A0F9TB17</accession>
<comment type="caution">
    <text evidence="1">The sequence shown here is derived from an EMBL/GenBank/DDBJ whole genome shotgun (WGS) entry which is preliminary data.</text>
</comment>
<reference evidence="1" key="1">
    <citation type="journal article" date="2015" name="Nature">
        <title>Complex archaea that bridge the gap between prokaryotes and eukaryotes.</title>
        <authorList>
            <person name="Spang A."/>
            <person name="Saw J.H."/>
            <person name="Jorgensen S.L."/>
            <person name="Zaremba-Niedzwiedzka K."/>
            <person name="Martijn J."/>
            <person name="Lind A.E."/>
            <person name="van Eijk R."/>
            <person name="Schleper C."/>
            <person name="Guy L."/>
            <person name="Ettema T.J."/>
        </authorList>
    </citation>
    <scope>NUCLEOTIDE SEQUENCE</scope>
</reference>
<organism evidence="1">
    <name type="scientific">marine sediment metagenome</name>
    <dbReference type="NCBI Taxonomy" id="412755"/>
    <lineage>
        <taxon>unclassified sequences</taxon>
        <taxon>metagenomes</taxon>
        <taxon>ecological metagenomes</taxon>
    </lineage>
</organism>
<name>A0A0F9TB17_9ZZZZ</name>
<gene>
    <name evidence="1" type="ORF">LCGC14_0372010</name>
</gene>
<dbReference type="AlphaFoldDB" id="A0A0F9TB17"/>
<proteinExistence type="predicted"/>
<evidence type="ECO:0000313" key="1">
    <source>
        <dbReference type="EMBL" id="KKN76349.1"/>
    </source>
</evidence>
<protein>
    <submittedName>
        <fullName evidence="1">Uncharacterized protein</fullName>
    </submittedName>
</protein>
<sequence length="55" mass="6768">MPLNDQLKINLDKDVSKYLDFLKMELKKTFKDIVEELIITRYKKYIDDIKKKKIY</sequence>
<dbReference type="EMBL" id="LAZR01000297">
    <property type="protein sequence ID" value="KKN76349.1"/>
    <property type="molecule type" value="Genomic_DNA"/>
</dbReference>